<keyword evidence="6 8" id="KW-0472">Membrane</keyword>
<feature type="transmembrane region" description="Helical" evidence="8">
    <location>
        <begin position="168"/>
        <end position="185"/>
    </location>
</feature>
<dbReference type="EMBL" id="SGWY01000001">
    <property type="protein sequence ID" value="RZS68114.1"/>
    <property type="molecule type" value="Genomic_DNA"/>
</dbReference>
<dbReference type="RefSeq" id="WP_242609394.1">
    <property type="nucleotide sequence ID" value="NZ_SGWY01000001.1"/>
</dbReference>
<dbReference type="CDD" id="cd03392">
    <property type="entry name" value="PAP2_like_2"/>
    <property type="match status" value="1"/>
</dbReference>
<comment type="subcellular location">
    <subcellularLocation>
        <location evidence="1">Cell membrane</location>
        <topology evidence="1">Multi-pass membrane protein</topology>
    </subcellularLocation>
</comment>
<dbReference type="Proteomes" id="UP000293289">
    <property type="component" value="Unassembled WGS sequence"/>
</dbReference>
<dbReference type="GO" id="GO:0016787">
    <property type="term" value="F:hydrolase activity"/>
    <property type="evidence" value="ECO:0007669"/>
    <property type="project" value="UniProtKB-KW"/>
</dbReference>
<name>A0A4Q7MIQ3_9MICO</name>
<evidence type="ECO:0000256" key="8">
    <source>
        <dbReference type="SAM" id="Phobius"/>
    </source>
</evidence>
<dbReference type="AlphaFoldDB" id="A0A4Q7MIQ3"/>
<dbReference type="PANTHER" id="PTHR14969">
    <property type="entry name" value="SPHINGOSINE-1-PHOSPHATE PHOSPHOHYDROLASE"/>
    <property type="match status" value="1"/>
</dbReference>
<feature type="transmembrane region" description="Helical" evidence="8">
    <location>
        <begin position="252"/>
        <end position="274"/>
    </location>
</feature>
<gene>
    <name evidence="10" type="ORF">EV187_0541</name>
</gene>
<keyword evidence="4" id="KW-0378">Hydrolase</keyword>
<feature type="compositionally biased region" description="Basic and acidic residues" evidence="7">
    <location>
        <begin position="67"/>
        <end position="76"/>
    </location>
</feature>
<organism evidence="10 11">
    <name type="scientific">Agromyces ramosus</name>
    <dbReference type="NCBI Taxonomy" id="33879"/>
    <lineage>
        <taxon>Bacteria</taxon>
        <taxon>Bacillati</taxon>
        <taxon>Actinomycetota</taxon>
        <taxon>Actinomycetes</taxon>
        <taxon>Micrococcales</taxon>
        <taxon>Microbacteriaceae</taxon>
        <taxon>Agromyces</taxon>
    </lineage>
</organism>
<evidence type="ECO:0000259" key="9">
    <source>
        <dbReference type="SMART" id="SM00014"/>
    </source>
</evidence>
<feature type="transmembrane region" description="Helical" evidence="8">
    <location>
        <begin position="141"/>
        <end position="161"/>
    </location>
</feature>
<sequence>MTERDDEPTPDGEAPDTAAEAPDTAAEAPDTAAEAPDTAAEAPDTAAEAPDTAAEAAGHDATATPGDDLRPAQREARAKRLGRRAPLIAGVGAVVMAALLGLVIMARSDGSPFEFDEEWAEDVFEARGPVGDIFAFFMNDLGGGVVGVFVVPILTAVVLLICRRPWGALYFIVASAASAGVVQLLKNLFGRARPEDILVHSDFGSFPSGHVANAATIAVAIGVIVPIVAVWIAGAAYTVLMAVSRTYLGAHWLSDTLGGLLVGAGAALVLWAAFATQLERERLAWIERVSKRNAARAQAHITPPARERDLES</sequence>
<dbReference type="SUPFAM" id="SSF48317">
    <property type="entry name" value="Acid phosphatase/Vanadium-dependent haloperoxidase"/>
    <property type="match status" value="1"/>
</dbReference>
<evidence type="ECO:0000256" key="4">
    <source>
        <dbReference type="ARBA" id="ARBA00022801"/>
    </source>
</evidence>
<keyword evidence="5 8" id="KW-1133">Transmembrane helix</keyword>
<keyword evidence="2" id="KW-1003">Cell membrane</keyword>
<evidence type="ECO:0000256" key="7">
    <source>
        <dbReference type="SAM" id="MobiDB-lite"/>
    </source>
</evidence>
<dbReference type="PANTHER" id="PTHR14969:SF62">
    <property type="entry name" value="DECAPRENYLPHOSPHORYL-5-PHOSPHORIBOSE PHOSPHATASE RV3807C-RELATED"/>
    <property type="match status" value="1"/>
</dbReference>
<feature type="domain" description="Phosphatidic acid phosphatase type 2/haloperoxidase" evidence="9">
    <location>
        <begin position="166"/>
        <end position="271"/>
    </location>
</feature>
<evidence type="ECO:0000313" key="10">
    <source>
        <dbReference type="EMBL" id="RZS68114.1"/>
    </source>
</evidence>
<comment type="caution">
    <text evidence="10">The sequence shown here is derived from an EMBL/GenBank/DDBJ whole genome shotgun (WGS) entry which is preliminary data.</text>
</comment>
<dbReference type="Gene3D" id="1.20.144.10">
    <property type="entry name" value="Phosphatidic acid phosphatase type 2/haloperoxidase"/>
    <property type="match status" value="2"/>
</dbReference>
<keyword evidence="11" id="KW-1185">Reference proteome</keyword>
<evidence type="ECO:0000256" key="1">
    <source>
        <dbReference type="ARBA" id="ARBA00004651"/>
    </source>
</evidence>
<protein>
    <submittedName>
        <fullName evidence="10">Membrane-associated phospholipid phosphatase</fullName>
    </submittedName>
</protein>
<feature type="compositionally biased region" description="Acidic residues" evidence="7">
    <location>
        <begin position="1"/>
        <end position="14"/>
    </location>
</feature>
<feature type="compositionally biased region" description="Low complexity" evidence="7">
    <location>
        <begin position="15"/>
        <end position="65"/>
    </location>
</feature>
<proteinExistence type="predicted"/>
<dbReference type="Pfam" id="PF01569">
    <property type="entry name" value="PAP2"/>
    <property type="match status" value="1"/>
</dbReference>
<evidence type="ECO:0000313" key="11">
    <source>
        <dbReference type="Proteomes" id="UP000293289"/>
    </source>
</evidence>
<evidence type="ECO:0000256" key="5">
    <source>
        <dbReference type="ARBA" id="ARBA00022989"/>
    </source>
</evidence>
<evidence type="ECO:0000256" key="6">
    <source>
        <dbReference type="ARBA" id="ARBA00023136"/>
    </source>
</evidence>
<evidence type="ECO:0000256" key="3">
    <source>
        <dbReference type="ARBA" id="ARBA00022692"/>
    </source>
</evidence>
<feature type="transmembrane region" description="Helical" evidence="8">
    <location>
        <begin position="214"/>
        <end position="240"/>
    </location>
</feature>
<evidence type="ECO:0000256" key="2">
    <source>
        <dbReference type="ARBA" id="ARBA00022475"/>
    </source>
</evidence>
<dbReference type="InterPro" id="IPR000326">
    <property type="entry name" value="PAP2/HPO"/>
</dbReference>
<feature type="transmembrane region" description="Helical" evidence="8">
    <location>
        <begin position="87"/>
        <end position="106"/>
    </location>
</feature>
<keyword evidence="3 8" id="KW-0812">Transmembrane</keyword>
<dbReference type="InterPro" id="IPR036938">
    <property type="entry name" value="PAP2/HPO_sf"/>
</dbReference>
<feature type="region of interest" description="Disordered" evidence="7">
    <location>
        <begin position="1"/>
        <end position="76"/>
    </location>
</feature>
<reference evidence="10 11" key="1">
    <citation type="submission" date="2019-02" db="EMBL/GenBank/DDBJ databases">
        <title>Genomic Encyclopedia of Type Strains, Phase IV (KMG-IV): sequencing the most valuable type-strain genomes for metagenomic binning, comparative biology and taxonomic classification.</title>
        <authorList>
            <person name="Goeker M."/>
        </authorList>
    </citation>
    <scope>NUCLEOTIDE SEQUENCE [LARGE SCALE GENOMIC DNA]</scope>
    <source>
        <strain evidence="10 11">DSM 43045</strain>
    </source>
</reference>
<dbReference type="SMART" id="SM00014">
    <property type="entry name" value="acidPPc"/>
    <property type="match status" value="1"/>
</dbReference>
<dbReference type="GO" id="GO:0005886">
    <property type="term" value="C:plasma membrane"/>
    <property type="evidence" value="ECO:0007669"/>
    <property type="project" value="UniProtKB-SubCell"/>
</dbReference>
<accession>A0A4Q7MIQ3</accession>